<dbReference type="InterPro" id="IPR001487">
    <property type="entry name" value="Bromodomain"/>
</dbReference>
<comment type="caution">
    <text evidence="10">The sequence shown here is derived from an EMBL/GenBank/DDBJ whole genome shotgun (WGS) entry which is preliminary data.</text>
</comment>
<keyword evidence="2" id="KW-0677">Repeat</keyword>
<organism evidence="10 11">
    <name type="scientific">Blastocystis sp. subtype 1 (strain ATCC 50177 / NandII)</name>
    <dbReference type="NCBI Taxonomy" id="478820"/>
    <lineage>
        <taxon>Eukaryota</taxon>
        <taxon>Sar</taxon>
        <taxon>Stramenopiles</taxon>
        <taxon>Bigyra</taxon>
        <taxon>Opalozoa</taxon>
        <taxon>Opalinata</taxon>
        <taxon>Blastocystidae</taxon>
        <taxon>Blastocystis</taxon>
    </lineage>
</organism>
<keyword evidence="3" id="KW-0156">Chromatin regulator</keyword>
<evidence type="ECO:0000256" key="4">
    <source>
        <dbReference type="ARBA" id="ARBA00023015"/>
    </source>
</evidence>
<dbReference type="GO" id="GO:0003682">
    <property type="term" value="F:chromatin binding"/>
    <property type="evidence" value="ECO:0007669"/>
    <property type="project" value="TreeGrafter"/>
</dbReference>
<evidence type="ECO:0000313" key="10">
    <source>
        <dbReference type="EMBL" id="OAO15135.1"/>
    </source>
</evidence>
<evidence type="ECO:0000256" key="2">
    <source>
        <dbReference type="ARBA" id="ARBA00022737"/>
    </source>
</evidence>
<name>A0A196SDK4_BLAHN</name>
<keyword evidence="6" id="KW-0804">Transcription</keyword>
<dbReference type="InterPro" id="IPR036427">
    <property type="entry name" value="Bromodomain-like_sf"/>
</dbReference>
<dbReference type="CDD" id="cd04369">
    <property type="entry name" value="Bromodomain"/>
    <property type="match status" value="1"/>
</dbReference>
<evidence type="ECO:0000256" key="8">
    <source>
        <dbReference type="PROSITE-ProRule" id="PRU00035"/>
    </source>
</evidence>
<reference evidence="10 11" key="1">
    <citation type="submission" date="2016-05" db="EMBL/GenBank/DDBJ databases">
        <title>Nuclear genome of Blastocystis sp. subtype 1 NandII.</title>
        <authorList>
            <person name="Gentekaki E."/>
            <person name="Curtis B."/>
            <person name="Stairs C."/>
            <person name="Eme L."/>
            <person name="Herman E."/>
            <person name="Klimes V."/>
            <person name="Arias M.C."/>
            <person name="Elias M."/>
            <person name="Hilliou F."/>
            <person name="Klute M."/>
            <person name="Malik S.-B."/>
            <person name="Pightling A."/>
            <person name="Rachubinski R."/>
            <person name="Salas D."/>
            <person name="Schlacht A."/>
            <person name="Suga H."/>
            <person name="Archibald J."/>
            <person name="Ball S.G."/>
            <person name="Clark G."/>
            <person name="Dacks J."/>
            <person name="Van Der Giezen M."/>
            <person name="Tsaousis A."/>
            <person name="Roger A."/>
        </authorList>
    </citation>
    <scope>NUCLEOTIDE SEQUENCE [LARGE SCALE GENOMIC DNA]</scope>
    <source>
        <strain evidence="11">ATCC 50177 / NandII</strain>
    </source>
</reference>
<dbReference type="PANTHER" id="PTHR16062:SF19">
    <property type="entry name" value="PROTEIN POLYBROMO-1"/>
    <property type="match status" value="1"/>
</dbReference>
<keyword evidence="5 8" id="KW-0103">Bromodomain</keyword>
<dbReference type="GO" id="GO:0016586">
    <property type="term" value="C:RSC-type complex"/>
    <property type="evidence" value="ECO:0007669"/>
    <property type="project" value="InterPro"/>
</dbReference>
<evidence type="ECO:0000256" key="6">
    <source>
        <dbReference type="ARBA" id="ARBA00023163"/>
    </source>
</evidence>
<accession>A0A196SDK4</accession>
<dbReference type="STRING" id="478820.A0A196SDK4"/>
<dbReference type="EMBL" id="LXWW01000168">
    <property type="protein sequence ID" value="OAO15135.1"/>
    <property type="molecule type" value="Genomic_DNA"/>
</dbReference>
<dbReference type="PANTHER" id="PTHR16062">
    <property type="entry name" value="SWI/SNF-RELATED"/>
    <property type="match status" value="1"/>
</dbReference>
<dbReference type="Proteomes" id="UP000078348">
    <property type="component" value="Unassembled WGS sequence"/>
</dbReference>
<dbReference type="Gene3D" id="1.20.920.10">
    <property type="entry name" value="Bromodomain-like"/>
    <property type="match status" value="1"/>
</dbReference>
<dbReference type="InterPro" id="IPR037382">
    <property type="entry name" value="Rsc/polybromo"/>
</dbReference>
<dbReference type="SMART" id="SM00297">
    <property type="entry name" value="BROMO"/>
    <property type="match status" value="1"/>
</dbReference>
<evidence type="ECO:0000256" key="1">
    <source>
        <dbReference type="ARBA" id="ARBA00004123"/>
    </source>
</evidence>
<evidence type="ECO:0000313" key="11">
    <source>
        <dbReference type="Proteomes" id="UP000078348"/>
    </source>
</evidence>
<dbReference type="PRINTS" id="PR00503">
    <property type="entry name" value="BROMODOMAIN"/>
</dbReference>
<dbReference type="AlphaFoldDB" id="A0A196SDK4"/>
<dbReference type="PROSITE" id="PS50014">
    <property type="entry name" value="BROMODOMAIN_2"/>
    <property type="match status" value="1"/>
</dbReference>
<dbReference type="OrthoDB" id="21449at2759"/>
<evidence type="ECO:0000259" key="9">
    <source>
        <dbReference type="PROSITE" id="PS50014"/>
    </source>
</evidence>
<evidence type="ECO:0000256" key="3">
    <source>
        <dbReference type="ARBA" id="ARBA00022853"/>
    </source>
</evidence>
<proteinExistence type="predicted"/>
<dbReference type="GO" id="GO:0006338">
    <property type="term" value="P:chromatin remodeling"/>
    <property type="evidence" value="ECO:0007669"/>
    <property type="project" value="InterPro"/>
</dbReference>
<evidence type="ECO:0000256" key="7">
    <source>
        <dbReference type="ARBA" id="ARBA00023242"/>
    </source>
</evidence>
<keyword evidence="11" id="KW-1185">Reference proteome</keyword>
<dbReference type="Pfam" id="PF00439">
    <property type="entry name" value="Bromodomain"/>
    <property type="match status" value="1"/>
</dbReference>
<keyword evidence="7" id="KW-0539">Nucleus</keyword>
<keyword evidence="4" id="KW-0805">Transcription regulation</keyword>
<sequence length="233" mass="26964">MEEDSLLSQFGLQNLGSLFKNISDPSYIRYLGKQYRDEEDMQFYAVGDAPRPELYAIAQGPPPTQQYRELNEQQIAGIMEVTGNSKRVAKFCPFREGDRSLIQTARYEQPSKRSRGEDVMDVENSVTGKMQFICSLLMKRTWVEYNNENPFIPRLTKTYIRQNNIPDYLDRVSHPMSLTDINQNIRNQSYRSVDDMEQDVKLIADNALLYHSAQSLFARLGNELYNVGSCFWG</sequence>
<protein>
    <submittedName>
        <fullName evidence="10">Bromodomain-containing protein</fullName>
    </submittedName>
</protein>
<feature type="domain" description="Bromo" evidence="9">
    <location>
        <begin position="143"/>
        <end position="218"/>
    </location>
</feature>
<gene>
    <name evidence="10" type="ORF">AV274_3121</name>
</gene>
<dbReference type="SUPFAM" id="SSF47370">
    <property type="entry name" value="Bromodomain"/>
    <property type="match status" value="1"/>
</dbReference>
<evidence type="ECO:0000256" key="5">
    <source>
        <dbReference type="ARBA" id="ARBA00023117"/>
    </source>
</evidence>
<dbReference type="GO" id="GO:0006368">
    <property type="term" value="P:transcription elongation by RNA polymerase II"/>
    <property type="evidence" value="ECO:0007669"/>
    <property type="project" value="TreeGrafter"/>
</dbReference>
<comment type="subcellular location">
    <subcellularLocation>
        <location evidence="1">Nucleus</location>
    </subcellularLocation>
</comment>